<dbReference type="InterPro" id="IPR050311">
    <property type="entry name" value="ORC1/CDC6"/>
</dbReference>
<evidence type="ECO:0000256" key="8">
    <source>
        <dbReference type="SAM" id="MobiDB-lite"/>
    </source>
</evidence>
<dbReference type="InterPro" id="IPR036390">
    <property type="entry name" value="WH_DNA-bd_sf"/>
</dbReference>
<dbReference type="SMART" id="SM00382">
    <property type="entry name" value="AAA"/>
    <property type="match status" value="1"/>
</dbReference>
<dbReference type="Gene3D" id="1.10.8.60">
    <property type="match status" value="1"/>
</dbReference>
<evidence type="ECO:0000259" key="10">
    <source>
        <dbReference type="SMART" id="SM01074"/>
    </source>
</evidence>
<dbReference type="GO" id="GO:0051301">
    <property type="term" value="P:cell division"/>
    <property type="evidence" value="ECO:0007669"/>
    <property type="project" value="UniProtKB-UniRule"/>
</dbReference>
<feature type="domain" description="Cdc6 C-terminal" evidence="10">
    <location>
        <begin position="351"/>
        <end position="431"/>
    </location>
</feature>
<dbReference type="PIRSF" id="PIRSF001767">
    <property type="entry name" value="Cdc6"/>
    <property type="match status" value="1"/>
</dbReference>
<keyword evidence="3" id="KW-0132">Cell division</keyword>
<dbReference type="AlphaFoldDB" id="A0A1Y1KKV6"/>
<evidence type="ECO:0000256" key="7">
    <source>
        <dbReference type="PIRNR" id="PIRNR001767"/>
    </source>
</evidence>
<dbReference type="GO" id="GO:0016887">
    <property type="term" value="F:ATP hydrolysis activity"/>
    <property type="evidence" value="ECO:0007669"/>
    <property type="project" value="InterPro"/>
</dbReference>
<dbReference type="InterPro" id="IPR027417">
    <property type="entry name" value="P-loop_NTPase"/>
</dbReference>
<evidence type="ECO:0000313" key="11">
    <source>
        <dbReference type="EMBL" id="JAV62039.1"/>
    </source>
</evidence>
<dbReference type="GO" id="GO:0005634">
    <property type="term" value="C:nucleus"/>
    <property type="evidence" value="ECO:0007669"/>
    <property type="project" value="UniProtKB-SubCell"/>
</dbReference>
<evidence type="ECO:0000256" key="6">
    <source>
        <dbReference type="ARBA" id="ARBA00023306"/>
    </source>
</evidence>
<evidence type="ECO:0000256" key="3">
    <source>
        <dbReference type="ARBA" id="ARBA00022618"/>
    </source>
</evidence>
<dbReference type="SUPFAM" id="SSF52540">
    <property type="entry name" value="P-loop containing nucleoside triphosphate hydrolases"/>
    <property type="match status" value="1"/>
</dbReference>
<dbReference type="CDD" id="cd08768">
    <property type="entry name" value="Cdc6_C"/>
    <property type="match status" value="1"/>
</dbReference>
<keyword evidence="4" id="KW-0235">DNA replication</keyword>
<evidence type="ECO:0000256" key="1">
    <source>
        <dbReference type="ARBA" id="ARBA00004123"/>
    </source>
</evidence>
<dbReference type="Proteomes" id="UP000327044">
    <property type="component" value="Unassembled WGS sequence"/>
</dbReference>
<dbReference type="EMBL" id="GEZM01080825">
    <property type="protein sequence ID" value="JAV62039.1"/>
    <property type="molecule type" value="Transcribed_RNA"/>
</dbReference>
<dbReference type="InterPro" id="IPR049945">
    <property type="entry name" value="AAA_22"/>
</dbReference>
<evidence type="ECO:0000256" key="5">
    <source>
        <dbReference type="ARBA" id="ARBA00023242"/>
    </source>
</evidence>
<evidence type="ECO:0000256" key="2">
    <source>
        <dbReference type="ARBA" id="ARBA00006184"/>
    </source>
</evidence>
<sequence length="450" mass="50664">MLKSSIQSSERQCSVNSEESQPLSALDVTPPKQRKIQNLDPLASSCLFNRLDVSDSKTPQKEFQTARKALHLTVPTEMPGRKKELADLSAFINNCVSEGKPGSLYISGPPGTGKTASVAIILEELTNCNIRKVCVNCTGIKSPRAIYERIFKDLQIKGSCKTEKEYINAVEHHFVRTTEMVLLVLDEMDQLYSINQTVLYTIFEWPAKVNCKLILIGIANALDMVDRILPRLQMHCKLKPKLLHFSPYTKQQIIEILTERLRDSSRIFPTIAIQMLAAKVAAVSGDIRRALDIGRRVLEIAEQEGKSGGKENLQVVDVKQVMSVLNNVYGTSQKLDDDSNQTLPLHQRVVLCSILLIVKKARDKNITIGKLYDVYKRVCLKKNLVSVDQSEFVGICSLIETQGIIHVMGKKEPRMRKVTLQWDEDEVEAILRDKEFLCSILIDDKCIGRL</sequence>
<dbReference type="Pfam" id="PF22606">
    <property type="entry name" value="Cdc6-ORC-like_ATPase_lid"/>
    <property type="match status" value="1"/>
</dbReference>
<evidence type="ECO:0000259" key="9">
    <source>
        <dbReference type="SMART" id="SM00382"/>
    </source>
</evidence>
<dbReference type="Pfam" id="PF09079">
    <property type="entry name" value="WHD_Cdc6"/>
    <property type="match status" value="1"/>
</dbReference>
<evidence type="ECO:0000313" key="12">
    <source>
        <dbReference type="EMBL" id="KAB0797562.1"/>
    </source>
</evidence>
<dbReference type="SUPFAM" id="SSF46785">
    <property type="entry name" value="Winged helix' DNA-binding domain"/>
    <property type="match status" value="1"/>
</dbReference>
<name>A0A1Y1KKV6_PHOPY</name>
<comment type="similarity">
    <text evidence="2 7">Belongs to the CDC6/cdc18 family.</text>
</comment>
<dbReference type="InterPro" id="IPR003593">
    <property type="entry name" value="AAA+_ATPase"/>
</dbReference>
<feature type="region of interest" description="Disordered" evidence="8">
    <location>
        <begin position="1"/>
        <end position="32"/>
    </location>
</feature>
<dbReference type="InParanoid" id="A0A1Y1KKV6"/>
<dbReference type="PANTHER" id="PTHR10763:SF26">
    <property type="entry name" value="CELL DIVISION CONTROL PROTEIN 6 HOMOLOG"/>
    <property type="match status" value="1"/>
</dbReference>
<protein>
    <recommendedName>
        <fullName evidence="7">Cell division control protein</fullName>
    </recommendedName>
</protein>
<comment type="function">
    <text evidence="7">Involved in the initiation of DNA replication. Also participates in checkpoint controls that ensure DNA replication is completed before mitosis is initiated.</text>
</comment>
<dbReference type="Pfam" id="PF13401">
    <property type="entry name" value="AAA_22"/>
    <property type="match status" value="1"/>
</dbReference>
<dbReference type="GO" id="GO:0006270">
    <property type="term" value="P:DNA replication initiation"/>
    <property type="evidence" value="ECO:0007669"/>
    <property type="project" value="UniProtKB-UniRule"/>
</dbReference>
<dbReference type="EMBL" id="VVIM01000006">
    <property type="protein sequence ID" value="KAB0797562.1"/>
    <property type="molecule type" value="Genomic_DNA"/>
</dbReference>
<accession>A0A1Y1KKV6</accession>
<evidence type="ECO:0000256" key="4">
    <source>
        <dbReference type="ARBA" id="ARBA00022705"/>
    </source>
</evidence>
<dbReference type="Gene3D" id="1.10.10.10">
    <property type="entry name" value="Winged helix-like DNA-binding domain superfamily/Winged helix DNA-binding domain"/>
    <property type="match status" value="1"/>
</dbReference>
<dbReference type="GO" id="GO:0003688">
    <property type="term" value="F:DNA replication origin binding"/>
    <property type="evidence" value="ECO:0007669"/>
    <property type="project" value="TreeGrafter"/>
</dbReference>
<dbReference type="CDD" id="cd00009">
    <property type="entry name" value="AAA"/>
    <property type="match status" value="1"/>
</dbReference>
<proteinExistence type="inferred from homology"/>
<dbReference type="OrthoDB" id="1926878at2759"/>
<evidence type="ECO:0000313" key="13">
    <source>
        <dbReference type="Proteomes" id="UP000327044"/>
    </source>
</evidence>
<reference evidence="12 13" key="2">
    <citation type="journal article" date="2018" name="Elife">
        <title>Firefly genomes illuminate parallel origins of bioluminescence in beetles.</title>
        <authorList>
            <person name="Fallon T.R."/>
            <person name="Lower S.E."/>
            <person name="Chang C.H."/>
            <person name="Bessho-Uehara M."/>
            <person name="Martin G.J."/>
            <person name="Bewick A.J."/>
            <person name="Behringer M."/>
            <person name="Debat H.J."/>
            <person name="Wong I."/>
            <person name="Day J.C."/>
            <person name="Suvorov A."/>
            <person name="Silva C.J."/>
            <person name="Stanger-Hall K.F."/>
            <person name="Hall D.W."/>
            <person name="Schmitz R.J."/>
            <person name="Nelson D.R."/>
            <person name="Lewis S.M."/>
            <person name="Shigenobu S."/>
            <person name="Bybee S.M."/>
            <person name="Larracuente A.M."/>
            <person name="Oba Y."/>
            <person name="Weng J.K."/>
        </authorList>
    </citation>
    <scope>NUCLEOTIDE SEQUENCE [LARGE SCALE GENOMIC DNA]</scope>
    <source>
        <strain evidence="12">1611_PpyrPB1</strain>
        <tissue evidence="12">Whole body</tissue>
    </source>
</reference>
<dbReference type="SMART" id="SM01074">
    <property type="entry name" value="Cdc6_C"/>
    <property type="match status" value="1"/>
</dbReference>
<comment type="subcellular location">
    <subcellularLocation>
        <location evidence="1 7">Nucleus</location>
    </subcellularLocation>
</comment>
<dbReference type="PANTHER" id="PTHR10763">
    <property type="entry name" value="CELL DIVISION CONTROL PROTEIN 6-RELATED"/>
    <property type="match status" value="1"/>
</dbReference>
<dbReference type="InterPro" id="IPR016314">
    <property type="entry name" value="Cdc6/18"/>
</dbReference>
<dbReference type="Gene3D" id="3.40.50.300">
    <property type="entry name" value="P-loop containing nucleotide triphosphate hydrolases"/>
    <property type="match status" value="1"/>
</dbReference>
<dbReference type="InterPro" id="IPR054425">
    <property type="entry name" value="Cdc6_ORC1-like_ATPase_lid"/>
</dbReference>
<keyword evidence="6" id="KW-0131">Cell cycle</keyword>
<dbReference type="FunCoup" id="A0A1Y1KKV6">
    <property type="interactions" value="1279"/>
</dbReference>
<feature type="domain" description="AAA+ ATPase" evidence="9">
    <location>
        <begin position="100"/>
        <end position="242"/>
    </location>
</feature>
<dbReference type="FunFam" id="3.40.50.300:FF:000547">
    <property type="entry name" value="Cell division control protein"/>
    <property type="match status" value="1"/>
</dbReference>
<dbReference type="InterPro" id="IPR015163">
    <property type="entry name" value="Cdc6_C"/>
</dbReference>
<keyword evidence="5 7" id="KW-0539">Nucleus</keyword>
<gene>
    <name evidence="12" type="ORF">PPYR_08555</name>
</gene>
<feature type="compositionally biased region" description="Polar residues" evidence="8">
    <location>
        <begin position="1"/>
        <end position="23"/>
    </location>
</feature>
<keyword evidence="13" id="KW-1185">Reference proteome</keyword>
<reference evidence="11" key="1">
    <citation type="journal article" date="2016" name="Sci. Rep.">
        <title>Molecular characterization of firefly nuptial gifts: a multi-omics approach sheds light on postcopulatory sexual selection.</title>
        <authorList>
            <person name="Al-Wathiqui N."/>
            <person name="Fallon T.R."/>
            <person name="South A."/>
            <person name="Weng J.K."/>
            <person name="Lewis S.M."/>
        </authorList>
    </citation>
    <scope>NUCLEOTIDE SEQUENCE</scope>
</reference>
<reference evidence="12" key="3">
    <citation type="submission" date="2019-08" db="EMBL/GenBank/DDBJ databases">
        <authorList>
            <consortium name="Photinus pyralis genome working group"/>
            <person name="Fallon T.R."/>
            <person name="Sander Lower S.E."/>
            <person name="Weng J.-K."/>
        </authorList>
    </citation>
    <scope>NUCLEOTIDE SEQUENCE</scope>
    <source>
        <strain evidence="12">1611_PpyrPB1</strain>
        <tissue evidence="12">Whole body</tissue>
    </source>
</reference>
<organism evidence="11">
    <name type="scientific">Photinus pyralis</name>
    <name type="common">Common eastern firefly</name>
    <name type="synonym">Lampyris pyralis</name>
    <dbReference type="NCBI Taxonomy" id="7054"/>
    <lineage>
        <taxon>Eukaryota</taxon>
        <taxon>Metazoa</taxon>
        <taxon>Ecdysozoa</taxon>
        <taxon>Arthropoda</taxon>
        <taxon>Hexapoda</taxon>
        <taxon>Insecta</taxon>
        <taxon>Pterygota</taxon>
        <taxon>Neoptera</taxon>
        <taxon>Endopterygota</taxon>
        <taxon>Coleoptera</taxon>
        <taxon>Polyphaga</taxon>
        <taxon>Elateriformia</taxon>
        <taxon>Elateroidea</taxon>
        <taxon>Lampyridae</taxon>
        <taxon>Lampyrinae</taxon>
        <taxon>Photinus</taxon>
    </lineage>
</organism>
<dbReference type="InterPro" id="IPR036388">
    <property type="entry name" value="WH-like_DNA-bd_sf"/>
</dbReference>
<dbReference type="GO" id="GO:0033314">
    <property type="term" value="P:mitotic DNA replication checkpoint signaling"/>
    <property type="evidence" value="ECO:0007669"/>
    <property type="project" value="TreeGrafter"/>
</dbReference>